<evidence type="ECO:0000256" key="4">
    <source>
        <dbReference type="ARBA" id="ARBA00022692"/>
    </source>
</evidence>
<reference evidence="9 10" key="1">
    <citation type="submission" date="2015-09" db="EMBL/GenBank/DDBJ databases">
        <authorList>
            <consortium name="Pathogen Informatics"/>
        </authorList>
    </citation>
    <scope>NUCLEOTIDE SEQUENCE [LARGE SCALE GENOMIC DNA]</scope>
    <source>
        <strain evidence="9 10">2789STDY5834928</strain>
    </source>
</reference>
<dbReference type="InterPro" id="IPR002656">
    <property type="entry name" value="Acyl_transf_3_dom"/>
</dbReference>
<feature type="transmembrane region" description="Helical" evidence="7">
    <location>
        <begin position="12"/>
        <end position="31"/>
    </location>
</feature>
<evidence type="ECO:0000256" key="2">
    <source>
        <dbReference type="ARBA" id="ARBA00007400"/>
    </source>
</evidence>
<keyword evidence="9" id="KW-0808">Transferase</keyword>
<dbReference type="OrthoDB" id="9807022at2"/>
<evidence type="ECO:0000256" key="7">
    <source>
        <dbReference type="SAM" id="Phobius"/>
    </source>
</evidence>
<keyword evidence="4 7" id="KW-0812">Transmembrane</keyword>
<organism evidence="9 10">
    <name type="scientific">[Eubacterium] siraeum</name>
    <dbReference type="NCBI Taxonomy" id="39492"/>
    <lineage>
        <taxon>Bacteria</taxon>
        <taxon>Bacillati</taxon>
        <taxon>Bacillota</taxon>
        <taxon>Clostridia</taxon>
        <taxon>Eubacteriales</taxon>
        <taxon>Oscillospiraceae</taxon>
        <taxon>Oscillospiraceae incertae sedis</taxon>
    </lineage>
</organism>
<feature type="transmembrane region" description="Helical" evidence="7">
    <location>
        <begin position="153"/>
        <end position="170"/>
    </location>
</feature>
<feature type="transmembrane region" description="Helical" evidence="7">
    <location>
        <begin position="177"/>
        <end position="195"/>
    </location>
</feature>
<feature type="transmembrane region" description="Helical" evidence="7">
    <location>
        <begin position="231"/>
        <end position="249"/>
    </location>
</feature>
<proteinExistence type="inferred from homology"/>
<feature type="transmembrane region" description="Helical" evidence="7">
    <location>
        <begin position="289"/>
        <end position="311"/>
    </location>
</feature>
<accession>A0A174ZX30</accession>
<feature type="transmembrane region" description="Helical" evidence="7">
    <location>
        <begin position="93"/>
        <end position="111"/>
    </location>
</feature>
<sequence>MTKEKFTLNDTTKCKGIAIMMMLFHHMFLAPDRYKGFTLDFSPFAESSVNTFANFFKICVGVYVFLSAYGLTCSYNKWNNGNSRFLAYRYFKMMLEFYIIYIISVLASLIVNSSKWNIQGVYGKGGIFAAAWKMLIDFLGLAELFGTPTFNSTWWYMSLAIVIIVLIPLLNKLYDKFGWLVLTCAAILLPAAFGIKVVPLTRWLLCIALGIVCARTNALGVIKDKYSSMPVFAKIIAFIGSCAILFIFYKLRQGALKGDFIEIWDSVIPVLVIIFAFLFINRIPVISHILVFLGEYSMIIFLTHTFIRGYWFSSIAYMTESPWLDYLLFVIISLAVAVIIKLLLKLCRYNKLENLILSKISGV</sequence>
<comment type="subcellular location">
    <subcellularLocation>
        <location evidence="1">Cell membrane</location>
        <topology evidence="1">Multi-pass membrane protein</topology>
    </subcellularLocation>
</comment>
<comment type="similarity">
    <text evidence="2">Belongs to the acyltransferase 3 family.</text>
</comment>
<keyword evidence="6 7" id="KW-0472">Membrane</keyword>
<dbReference type="GO" id="GO:0009246">
    <property type="term" value="P:enterobacterial common antigen biosynthetic process"/>
    <property type="evidence" value="ECO:0007669"/>
    <property type="project" value="TreeGrafter"/>
</dbReference>
<keyword evidence="3" id="KW-1003">Cell membrane</keyword>
<keyword evidence="9" id="KW-0012">Acyltransferase</keyword>
<feature type="domain" description="Acyltransferase 3" evidence="8">
    <location>
        <begin position="15"/>
        <end position="340"/>
    </location>
</feature>
<protein>
    <submittedName>
        <fullName evidence="9">Acyltransferase family</fullName>
    </submittedName>
</protein>
<evidence type="ECO:0000259" key="8">
    <source>
        <dbReference type="Pfam" id="PF01757"/>
    </source>
</evidence>
<gene>
    <name evidence="9" type="ORF">ERS852540_02420</name>
</gene>
<dbReference type="Pfam" id="PF01757">
    <property type="entry name" value="Acyl_transf_3"/>
    <property type="match status" value="1"/>
</dbReference>
<feature type="transmembrane region" description="Helical" evidence="7">
    <location>
        <begin position="323"/>
        <end position="344"/>
    </location>
</feature>
<dbReference type="EMBL" id="CZBY01000027">
    <property type="protein sequence ID" value="CUQ91903.1"/>
    <property type="molecule type" value="Genomic_DNA"/>
</dbReference>
<name>A0A174ZX30_9FIRM</name>
<evidence type="ECO:0000256" key="3">
    <source>
        <dbReference type="ARBA" id="ARBA00022475"/>
    </source>
</evidence>
<dbReference type="GO" id="GO:0016413">
    <property type="term" value="F:O-acetyltransferase activity"/>
    <property type="evidence" value="ECO:0007669"/>
    <property type="project" value="TreeGrafter"/>
</dbReference>
<evidence type="ECO:0000313" key="10">
    <source>
        <dbReference type="Proteomes" id="UP000095662"/>
    </source>
</evidence>
<dbReference type="PANTHER" id="PTHR40074">
    <property type="entry name" value="O-ACETYLTRANSFERASE WECH"/>
    <property type="match status" value="1"/>
</dbReference>
<evidence type="ECO:0000256" key="1">
    <source>
        <dbReference type="ARBA" id="ARBA00004651"/>
    </source>
</evidence>
<dbReference type="AlphaFoldDB" id="A0A174ZX30"/>
<evidence type="ECO:0000256" key="6">
    <source>
        <dbReference type="ARBA" id="ARBA00023136"/>
    </source>
</evidence>
<dbReference type="Proteomes" id="UP000095662">
    <property type="component" value="Unassembled WGS sequence"/>
</dbReference>
<keyword evidence="5 7" id="KW-1133">Transmembrane helix</keyword>
<feature type="transmembrane region" description="Helical" evidence="7">
    <location>
        <begin position="201"/>
        <end position="219"/>
    </location>
</feature>
<feature type="transmembrane region" description="Helical" evidence="7">
    <location>
        <begin position="261"/>
        <end position="280"/>
    </location>
</feature>
<feature type="transmembrane region" description="Helical" evidence="7">
    <location>
        <begin position="51"/>
        <end position="72"/>
    </location>
</feature>
<dbReference type="GO" id="GO:0005886">
    <property type="term" value="C:plasma membrane"/>
    <property type="evidence" value="ECO:0007669"/>
    <property type="project" value="UniProtKB-SubCell"/>
</dbReference>
<evidence type="ECO:0000313" key="9">
    <source>
        <dbReference type="EMBL" id="CUQ91903.1"/>
    </source>
</evidence>
<dbReference type="PANTHER" id="PTHR40074:SF2">
    <property type="entry name" value="O-ACETYLTRANSFERASE WECH"/>
    <property type="match status" value="1"/>
</dbReference>
<dbReference type="STRING" id="39492.ERS852540_02420"/>
<evidence type="ECO:0000256" key="5">
    <source>
        <dbReference type="ARBA" id="ARBA00022989"/>
    </source>
</evidence>